<comment type="caution">
    <text evidence="4">The sequence shown here is derived from an EMBL/GenBank/DDBJ whole genome shotgun (WGS) entry which is preliminary data.</text>
</comment>
<dbReference type="Pfam" id="PF11350">
    <property type="entry name" value="DUF3152"/>
    <property type="match status" value="1"/>
</dbReference>
<keyword evidence="2" id="KW-0472">Membrane</keyword>
<evidence type="ECO:0000256" key="1">
    <source>
        <dbReference type="SAM" id="MobiDB-lite"/>
    </source>
</evidence>
<organism evidence="4 5">
    <name type="scientific">Dactylosporangium cerinum</name>
    <dbReference type="NCBI Taxonomy" id="1434730"/>
    <lineage>
        <taxon>Bacteria</taxon>
        <taxon>Bacillati</taxon>
        <taxon>Actinomycetota</taxon>
        <taxon>Actinomycetes</taxon>
        <taxon>Micromonosporales</taxon>
        <taxon>Micromonosporaceae</taxon>
        <taxon>Dactylosporangium</taxon>
    </lineage>
</organism>
<sequence length="265" mass="27266">MGRPRGLVAALAVTVVAGVGVIWYGFGTASVPTAAPSPSPSLSSAAPSTSALTPSPSPSVVPSSASPSPAAVVTAVPARGTGKFDFSTTGAARVGGAGRLVRYTVGTEQGSGVDPEDFAAAVHATLADPRSWIAGGKVSFQRVPAGQPSELTVHLATPGTTDTMCAKRGVRTRGEVSCRGGRDVIINLKRWQLGVAWYPRLADYRDMVVNHEVGHFLGNGHAVCPRKGAPAPVMARQTFGLEGCVQNPWPYPDGRTYVTGPAAPR</sequence>
<feature type="region of interest" description="Disordered" evidence="1">
    <location>
        <begin position="35"/>
        <end position="68"/>
    </location>
</feature>
<evidence type="ECO:0000259" key="3">
    <source>
        <dbReference type="Pfam" id="PF11350"/>
    </source>
</evidence>
<feature type="domain" description="DUF3152" evidence="3">
    <location>
        <begin position="76"/>
        <end position="242"/>
    </location>
</feature>
<dbReference type="Proteomes" id="UP001595912">
    <property type="component" value="Unassembled WGS sequence"/>
</dbReference>
<dbReference type="InterPro" id="IPR022603">
    <property type="entry name" value="DUF3152"/>
</dbReference>
<accession>A0ABV9W6X0</accession>
<reference evidence="5" key="1">
    <citation type="journal article" date="2019" name="Int. J. Syst. Evol. Microbiol.">
        <title>The Global Catalogue of Microorganisms (GCM) 10K type strain sequencing project: providing services to taxonomists for standard genome sequencing and annotation.</title>
        <authorList>
            <consortium name="The Broad Institute Genomics Platform"/>
            <consortium name="The Broad Institute Genome Sequencing Center for Infectious Disease"/>
            <person name="Wu L."/>
            <person name="Ma J."/>
        </authorList>
    </citation>
    <scope>NUCLEOTIDE SEQUENCE [LARGE SCALE GENOMIC DNA]</scope>
    <source>
        <strain evidence="5">CGMCC 4.7152</strain>
    </source>
</reference>
<keyword evidence="2" id="KW-1133">Transmembrane helix</keyword>
<name>A0ABV9W6X0_9ACTN</name>
<dbReference type="SUPFAM" id="SSF55486">
    <property type="entry name" value="Metalloproteases ('zincins'), catalytic domain"/>
    <property type="match status" value="1"/>
</dbReference>
<evidence type="ECO:0000313" key="4">
    <source>
        <dbReference type="EMBL" id="MFC5003456.1"/>
    </source>
</evidence>
<keyword evidence="2" id="KW-0812">Transmembrane</keyword>
<proteinExistence type="predicted"/>
<dbReference type="RefSeq" id="WP_380122482.1">
    <property type="nucleotide sequence ID" value="NZ_JBHSIU010000053.1"/>
</dbReference>
<gene>
    <name evidence="4" type="ORF">ACFPIJ_37255</name>
</gene>
<protein>
    <submittedName>
        <fullName evidence="4">DUF3152 domain-containing protein</fullName>
    </submittedName>
</protein>
<dbReference type="EMBL" id="JBHSIU010000053">
    <property type="protein sequence ID" value="MFC5003456.1"/>
    <property type="molecule type" value="Genomic_DNA"/>
</dbReference>
<feature type="transmembrane region" description="Helical" evidence="2">
    <location>
        <begin position="7"/>
        <end position="26"/>
    </location>
</feature>
<evidence type="ECO:0000256" key="2">
    <source>
        <dbReference type="SAM" id="Phobius"/>
    </source>
</evidence>
<keyword evidence="5" id="KW-1185">Reference proteome</keyword>
<evidence type="ECO:0000313" key="5">
    <source>
        <dbReference type="Proteomes" id="UP001595912"/>
    </source>
</evidence>